<dbReference type="Proteomes" id="UP000827133">
    <property type="component" value="Unassembled WGS sequence"/>
</dbReference>
<evidence type="ECO:0000313" key="3">
    <source>
        <dbReference type="Proteomes" id="UP000827133"/>
    </source>
</evidence>
<dbReference type="AlphaFoldDB" id="A0A9P8DKL8"/>
<name>A0A9P8DKL8_9HYPO</name>
<proteinExistence type="predicted"/>
<dbReference type="GeneID" id="68311432"/>
<gene>
    <name evidence="2" type="ORF">J7337_003575</name>
</gene>
<comment type="caution">
    <text evidence="2">The sequence shown here is derived from an EMBL/GenBank/DDBJ whole genome shotgun (WGS) entry which is preliminary data.</text>
</comment>
<dbReference type="KEGG" id="fmu:J7337_003575"/>
<dbReference type="RefSeq" id="XP_044682624.1">
    <property type="nucleotide sequence ID" value="XM_044821291.1"/>
</dbReference>
<dbReference type="EMBL" id="JAHBCI010000003">
    <property type="protein sequence ID" value="KAG9503624.1"/>
    <property type="molecule type" value="Genomic_DNA"/>
</dbReference>
<feature type="region of interest" description="Disordered" evidence="1">
    <location>
        <begin position="1"/>
        <end position="21"/>
    </location>
</feature>
<protein>
    <submittedName>
        <fullName evidence="2">Uncharacterized protein</fullName>
    </submittedName>
</protein>
<sequence>MPSQITQSENQDSGHEKSSKQASPMLYTWLMEPRHVEVWSSERANFNPIGSAPGTRTRPRNYDTHLLSLLVEREFFVESDMNQRRTLYACFEALLVLALSKE</sequence>
<evidence type="ECO:0000256" key="1">
    <source>
        <dbReference type="SAM" id="MobiDB-lite"/>
    </source>
</evidence>
<feature type="compositionally biased region" description="Polar residues" evidence="1">
    <location>
        <begin position="1"/>
        <end position="11"/>
    </location>
</feature>
<accession>A0A9P8DKL8</accession>
<reference evidence="2" key="1">
    <citation type="journal article" date="2021" name="Mol. Plant Microbe Interact.">
        <title>Telomere to telomere genome assembly of Fusarium musae F31, causal agent of crown rot disease of banana.</title>
        <authorList>
            <person name="Degradi L."/>
            <person name="Tava V."/>
            <person name="Kunova A."/>
            <person name="Cortesi P."/>
            <person name="Saracchi M."/>
            <person name="Pasquali M."/>
        </authorList>
    </citation>
    <scope>NUCLEOTIDE SEQUENCE</scope>
    <source>
        <strain evidence="2">F31</strain>
    </source>
</reference>
<keyword evidence="3" id="KW-1185">Reference proteome</keyword>
<organism evidence="2 3">
    <name type="scientific">Fusarium musae</name>
    <dbReference type="NCBI Taxonomy" id="1042133"/>
    <lineage>
        <taxon>Eukaryota</taxon>
        <taxon>Fungi</taxon>
        <taxon>Dikarya</taxon>
        <taxon>Ascomycota</taxon>
        <taxon>Pezizomycotina</taxon>
        <taxon>Sordariomycetes</taxon>
        <taxon>Hypocreomycetidae</taxon>
        <taxon>Hypocreales</taxon>
        <taxon>Nectriaceae</taxon>
        <taxon>Fusarium</taxon>
    </lineage>
</organism>
<evidence type="ECO:0000313" key="2">
    <source>
        <dbReference type="EMBL" id="KAG9503624.1"/>
    </source>
</evidence>